<keyword evidence="1" id="KW-0472">Membrane</keyword>
<reference evidence="2 3" key="1">
    <citation type="submission" date="2022-07" db="EMBL/GenBank/DDBJ databases">
        <title>Mucilaginibacter sp. JC4.</title>
        <authorList>
            <person name="Le V."/>
            <person name="Ko S.-R."/>
            <person name="Ahn C.-Y."/>
            <person name="Oh H.-M."/>
        </authorList>
    </citation>
    <scope>NUCLEOTIDE SEQUENCE [LARGE SCALE GENOMIC DNA]</scope>
    <source>
        <strain evidence="2 3">JC4</strain>
    </source>
</reference>
<gene>
    <name evidence="2" type="ORF">NPE20_09525</name>
</gene>
<feature type="transmembrane region" description="Helical" evidence="1">
    <location>
        <begin position="5"/>
        <end position="24"/>
    </location>
</feature>
<accession>A0ABT1T157</accession>
<name>A0ABT1T157_9SPHI</name>
<organism evidence="2 3">
    <name type="scientific">Mucilaginibacter aquariorum</name>
    <dbReference type="NCBI Taxonomy" id="2967225"/>
    <lineage>
        <taxon>Bacteria</taxon>
        <taxon>Pseudomonadati</taxon>
        <taxon>Bacteroidota</taxon>
        <taxon>Sphingobacteriia</taxon>
        <taxon>Sphingobacteriales</taxon>
        <taxon>Sphingobacteriaceae</taxon>
        <taxon>Mucilaginibacter</taxon>
    </lineage>
</organism>
<evidence type="ECO:0000256" key="1">
    <source>
        <dbReference type="SAM" id="Phobius"/>
    </source>
</evidence>
<sequence length="82" mass="9238">MKGKIAFLVLLILAVTAFIHYFLLVTKPLCEPCLKGTYCPPCVNPNQKSIIVVGAIVILLIIFKIIKLAYKRIKPYEHNQPT</sequence>
<evidence type="ECO:0000313" key="2">
    <source>
        <dbReference type="EMBL" id="MCQ6958198.1"/>
    </source>
</evidence>
<proteinExistence type="predicted"/>
<protein>
    <recommendedName>
        <fullName evidence="4">FeoB-associated Cys-rich membrane protein</fullName>
    </recommendedName>
</protein>
<feature type="transmembrane region" description="Helical" evidence="1">
    <location>
        <begin position="50"/>
        <end position="70"/>
    </location>
</feature>
<keyword evidence="3" id="KW-1185">Reference proteome</keyword>
<dbReference type="EMBL" id="JANHOH010000001">
    <property type="protein sequence ID" value="MCQ6958198.1"/>
    <property type="molecule type" value="Genomic_DNA"/>
</dbReference>
<keyword evidence="1" id="KW-0812">Transmembrane</keyword>
<evidence type="ECO:0008006" key="4">
    <source>
        <dbReference type="Google" id="ProtNLM"/>
    </source>
</evidence>
<dbReference type="Proteomes" id="UP001204376">
    <property type="component" value="Unassembled WGS sequence"/>
</dbReference>
<dbReference type="RefSeq" id="WP_256538379.1">
    <property type="nucleotide sequence ID" value="NZ_JANHOH010000001.1"/>
</dbReference>
<comment type="caution">
    <text evidence="2">The sequence shown here is derived from an EMBL/GenBank/DDBJ whole genome shotgun (WGS) entry which is preliminary data.</text>
</comment>
<keyword evidence="1" id="KW-1133">Transmembrane helix</keyword>
<evidence type="ECO:0000313" key="3">
    <source>
        <dbReference type="Proteomes" id="UP001204376"/>
    </source>
</evidence>